<name>X0TGX8_9ZZZZ</name>
<dbReference type="EMBL" id="BARS01018290">
    <property type="protein sequence ID" value="GAF92813.1"/>
    <property type="molecule type" value="Genomic_DNA"/>
</dbReference>
<protein>
    <submittedName>
        <fullName evidence="1">Uncharacterized protein</fullName>
    </submittedName>
</protein>
<sequence>MSNKWKEQKMLEKLPKAKVKLPKHLDVLLHLPEDRMQKGILFCVATALQYNISATGSWPGEALEKVVQLVIDHCNESVERGITPISIAESAYLIAFAIASPLPDSYADVHARVELDLARYLDCPDVWIRSICERQQRTKVYNMKELVKQPI</sequence>
<accession>X0TGX8</accession>
<organism evidence="1">
    <name type="scientific">marine sediment metagenome</name>
    <dbReference type="NCBI Taxonomy" id="412755"/>
    <lineage>
        <taxon>unclassified sequences</taxon>
        <taxon>metagenomes</taxon>
        <taxon>ecological metagenomes</taxon>
    </lineage>
</organism>
<reference evidence="1" key="1">
    <citation type="journal article" date="2014" name="Front. Microbiol.">
        <title>High frequency of phylogenetically diverse reductive dehalogenase-homologous genes in deep subseafloor sedimentary metagenomes.</title>
        <authorList>
            <person name="Kawai M."/>
            <person name="Futagami T."/>
            <person name="Toyoda A."/>
            <person name="Takaki Y."/>
            <person name="Nishi S."/>
            <person name="Hori S."/>
            <person name="Arai W."/>
            <person name="Tsubouchi T."/>
            <person name="Morono Y."/>
            <person name="Uchiyama I."/>
            <person name="Ito T."/>
            <person name="Fujiyama A."/>
            <person name="Inagaki F."/>
            <person name="Takami H."/>
        </authorList>
    </citation>
    <scope>NUCLEOTIDE SEQUENCE</scope>
    <source>
        <strain evidence="1">Expedition CK06-06</strain>
    </source>
</reference>
<gene>
    <name evidence="1" type="ORF">S01H1_29778</name>
</gene>
<comment type="caution">
    <text evidence="1">The sequence shown here is derived from an EMBL/GenBank/DDBJ whole genome shotgun (WGS) entry which is preliminary data.</text>
</comment>
<proteinExistence type="predicted"/>
<evidence type="ECO:0000313" key="1">
    <source>
        <dbReference type="EMBL" id="GAF92813.1"/>
    </source>
</evidence>
<dbReference type="AlphaFoldDB" id="X0TGX8"/>